<evidence type="ECO:0000313" key="2">
    <source>
        <dbReference type="Proteomes" id="UP000244184"/>
    </source>
</evidence>
<dbReference type="AlphaFoldDB" id="A0A2T6FVY2"/>
<name>A0A2T6FVY2_9BACL</name>
<comment type="caution">
    <text evidence="1">The sequence shown here is derived from an EMBL/GenBank/DDBJ whole genome shotgun (WGS) entry which is preliminary data.</text>
</comment>
<proteinExistence type="predicted"/>
<evidence type="ECO:0000313" key="1">
    <source>
        <dbReference type="EMBL" id="PUA36063.1"/>
    </source>
</evidence>
<sequence>MSEQFMYLFPCDPLLPKPDLQMLQRELLRYGFWKEPKGNAIPETTLWELWQRIAVQEHGIALYEAGIIFPDPLDLRSFIDGLKQAGIVPHSYYFAHDRRRGRTPAGYYDGDALSVPVLIQELRDNGWISPNFTFDIGTRYAPGPLYYAFCAGEQPEAAGFFDESDTFIRYGECKGLWFEDYGETITVHAGENFCEPTLRDSGKTVDDWSSFIETWVKEPSAVWHDPETGRPCGLWDLDFQHTLGAGTCALVIDQPGLLDGERTAELLSRLSGQRFGYSLCHL</sequence>
<protein>
    <submittedName>
        <fullName evidence="1">Uncharacterized protein</fullName>
    </submittedName>
</protein>
<accession>A0A2T6FVY2</accession>
<gene>
    <name evidence="1" type="ORF">C8Z91_26820</name>
</gene>
<organism evidence="1 2">
    <name type="scientific">Paenibacillus elgii</name>
    <dbReference type="NCBI Taxonomy" id="189691"/>
    <lineage>
        <taxon>Bacteria</taxon>
        <taxon>Bacillati</taxon>
        <taxon>Bacillota</taxon>
        <taxon>Bacilli</taxon>
        <taxon>Bacillales</taxon>
        <taxon>Paenibacillaceae</taxon>
        <taxon>Paenibacillus</taxon>
    </lineage>
</organism>
<dbReference type="Proteomes" id="UP000244184">
    <property type="component" value="Unassembled WGS sequence"/>
</dbReference>
<reference evidence="1 2" key="1">
    <citation type="submission" date="2018-03" db="EMBL/GenBank/DDBJ databases">
        <title>Genome sequence of Paenibacillus elgii strain AC13 an antimicrobial compound producing bacteria.</title>
        <authorList>
            <person name="Kurokawa A.S."/>
            <person name="Araujo J.F."/>
            <person name="Costa R.A."/>
            <person name="Ortega D.B."/>
            <person name="Pires A.S."/>
            <person name="Pappas G.J.Jr."/>
            <person name="Franco O.L."/>
            <person name="Barreto C."/>
            <person name="Magalhaes B.S."/>
            <person name="Kruger R.H."/>
        </authorList>
    </citation>
    <scope>NUCLEOTIDE SEQUENCE [LARGE SCALE GENOMIC DNA]</scope>
    <source>
        <strain evidence="1 2">AC13</strain>
    </source>
</reference>
<dbReference type="EMBL" id="PYHP01000072">
    <property type="protein sequence ID" value="PUA36063.1"/>
    <property type="molecule type" value="Genomic_DNA"/>
</dbReference>